<feature type="transmembrane region" description="Helical" evidence="15">
    <location>
        <begin position="39"/>
        <end position="55"/>
    </location>
</feature>
<keyword evidence="4" id="KW-0444">Lipid biosynthesis</keyword>
<evidence type="ECO:0000256" key="11">
    <source>
        <dbReference type="ARBA" id="ARBA00023098"/>
    </source>
</evidence>
<keyword evidence="14" id="KW-1208">Phospholipid metabolism</keyword>
<dbReference type="PANTHER" id="PTHR34299">
    <property type="entry name" value="DIACYLGLYCEROL KINASE"/>
    <property type="match status" value="1"/>
</dbReference>
<keyword evidence="7" id="KW-0547">Nucleotide-binding</keyword>
<evidence type="ECO:0000256" key="12">
    <source>
        <dbReference type="ARBA" id="ARBA00023136"/>
    </source>
</evidence>
<keyword evidence="8 16" id="KW-0418">Kinase</keyword>
<sequence>MASPAKQTSKNRHFGQSFRHALAGLVTVFRHEGNFRRESLAALLVFLAAAVLRVNRFSWLLLILAVLLVFLCELWNTIIEALVDIEVEGRYDVRAKRIKDMSAGAVLVAALIAVVCGVYVFFPPLWHLIGGNSWMI</sequence>
<dbReference type="PANTHER" id="PTHR34299:SF1">
    <property type="entry name" value="DIACYLGLYCEROL KINASE"/>
    <property type="match status" value="1"/>
</dbReference>
<evidence type="ECO:0000256" key="9">
    <source>
        <dbReference type="ARBA" id="ARBA00022840"/>
    </source>
</evidence>
<feature type="transmembrane region" description="Helical" evidence="15">
    <location>
        <begin position="61"/>
        <end position="83"/>
    </location>
</feature>
<dbReference type="EMBL" id="JBHTOA010000046">
    <property type="protein sequence ID" value="MFD1400000.1"/>
    <property type="molecule type" value="Genomic_DNA"/>
</dbReference>
<evidence type="ECO:0000256" key="7">
    <source>
        <dbReference type="ARBA" id="ARBA00022741"/>
    </source>
</evidence>
<keyword evidence="6 15" id="KW-0812">Transmembrane</keyword>
<keyword evidence="13" id="KW-0594">Phospholipid biosynthesis</keyword>
<feature type="transmembrane region" description="Helical" evidence="15">
    <location>
        <begin position="104"/>
        <end position="126"/>
    </location>
</feature>
<keyword evidence="12 15" id="KW-0472">Membrane</keyword>
<name>A0ABW4BJM2_9LACO</name>
<evidence type="ECO:0000256" key="13">
    <source>
        <dbReference type="ARBA" id="ARBA00023209"/>
    </source>
</evidence>
<keyword evidence="5 16" id="KW-0808">Transferase</keyword>
<evidence type="ECO:0000256" key="8">
    <source>
        <dbReference type="ARBA" id="ARBA00022777"/>
    </source>
</evidence>
<dbReference type="InterPro" id="IPR000829">
    <property type="entry name" value="DAGK"/>
</dbReference>
<evidence type="ECO:0000256" key="4">
    <source>
        <dbReference type="ARBA" id="ARBA00022516"/>
    </source>
</evidence>
<proteinExistence type="inferred from homology"/>
<gene>
    <name evidence="16" type="ORF">ACFQ41_11830</name>
</gene>
<evidence type="ECO:0000256" key="5">
    <source>
        <dbReference type="ARBA" id="ARBA00022679"/>
    </source>
</evidence>
<dbReference type="CDD" id="cd14265">
    <property type="entry name" value="UDPK_IM_like"/>
    <property type="match status" value="1"/>
</dbReference>
<dbReference type="GO" id="GO:0016301">
    <property type="term" value="F:kinase activity"/>
    <property type="evidence" value="ECO:0007669"/>
    <property type="project" value="UniProtKB-KW"/>
</dbReference>
<comment type="similarity">
    <text evidence="2">Belongs to the bacterial diacylglycerol kinase family.</text>
</comment>
<dbReference type="Gene3D" id="1.10.287.3610">
    <property type="match status" value="1"/>
</dbReference>
<comment type="caution">
    <text evidence="16">The sequence shown here is derived from an EMBL/GenBank/DDBJ whole genome shotgun (WGS) entry which is preliminary data.</text>
</comment>
<keyword evidence="3" id="KW-1003">Cell membrane</keyword>
<accession>A0ABW4BJM2</accession>
<dbReference type="Pfam" id="PF01219">
    <property type="entry name" value="DAGK_prokar"/>
    <property type="match status" value="1"/>
</dbReference>
<dbReference type="RefSeq" id="WP_204118944.1">
    <property type="nucleotide sequence ID" value="NZ_BOLV01000009.1"/>
</dbReference>
<evidence type="ECO:0000256" key="6">
    <source>
        <dbReference type="ARBA" id="ARBA00022692"/>
    </source>
</evidence>
<evidence type="ECO:0000256" key="15">
    <source>
        <dbReference type="SAM" id="Phobius"/>
    </source>
</evidence>
<organism evidence="16 17">
    <name type="scientific">Lacticaseibacillus suilingensis</name>
    <dbReference type="NCBI Taxonomy" id="2799577"/>
    <lineage>
        <taxon>Bacteria</taxon>
        <taxon>Bacillati</taxon>
        <taxon>Bacillota</taxon>
        <taxon>Bacilli</taxon>
        <taxon>Lactobacillales</taxon>
        <taxon>Lactobacillaceae</taxon>
        <taxon>Lacticaseibacillus</taxon>
    </lineage>
</organism>
<evidence type="ECO:0000256" key="2">
    <source>
        <dbReference type="ARBA" id="ARBA00005967"/>
    </source>
</evidence>
<evidence type="ECO:0000256" key="3">
    <source>
        <dbReference type="ARBA" id="ARBA00022475"/>
    </source>
</evidence>
<evidence type="ECO:0000313" key="16">
    <source>
        <dbReference type="EMBL" id="MFD1400000.1"/>
    </source>
</evidence>
<keyword evidence="17" id="KW-1185">Reference proteome</keyword>
<dbReference type="InterPro" id="IPR033717">
    <property type="entry name" value="UDPK"/>
</dbReference>
<keyword evidence="11" id="KW-0443">Lipid metabolism</keyword>
<reference evidence="17" key="1">
    <citation type="journal article" date="2019" name="Int. J. Syst. Evol. Microbiol.">
        <title>The Global Catalogue of Microorganisms (GCM) 10K type strain sequencing project: providing services to taxonomists for standard genome sequencing and annotation.</title>
        <authorList>
            <consortium name="The Broad Institute Genomics Platform"/>
            <consortium name="The Broad Institute Genome Sequencing Center for Infectious Disease"/>
            <person name="Wu L."/>
            <person name="Ma J."/>
        </authorList>
    </citation>
    <scope>NUCLEOTIDE SEQUENCE [LARGE SCALE GENOMIC DNA]</scope>
    <source>
        <strain evidence="17">CCM 9110</strain>
    </source>
</reference>
<protein>
    <submittedName>
        <fullName evidence="16">Diacylglycerol kinase family protein</fullName>
        <ecNumber evidence="16">2.7.1.-</ecNumber>
    </submittedName>
</protein>
<comment type="subcellular location">
    <subcellularLocation>
        <location evidence="1">Cell membrane</location>
        <topology evidence="1">Multi-pass membrane protein</topology>
    </subcellularLocation>
</comment>
<evidence type="ECO:0000256" key="10">
    <source>
        <dbReference type="ARBA" id="ARBA00022989"/>
    </source>
</evidence>
<evidence type="ECO:0000256" key="14">
    <source>
        <dbReference type="ARBA" id="ARBA00023264"/>
    </source>
</evidence>
<evidence type="ECO:0000256" key="1">
    <source>
        <dbReference type="ARBA" id="ARBA00004651"/>
    </source>
</evidence>
<keyword evidence="9" id="KW-0067">ATP-binding</keyword>
<dbReference type="Proteomes" id="UP001597199">
    <property type="component" value="Unassembled WGS sequence"/>
</dbReference>
<dbReference type="EC" id="2.7.1.-" evidence="16"/>
<keyword evidence="10 15" id="KW-1133">Transmembrane helix</keyword>
<dbReference type="InterPro" id="IPR036945">
    <property type="entry name" value="DAGK_sf"/>
</dbReference>
<evidence type="ECO:0000313" key="17">
    <source>
        <dbReference type="Proteomes" id="UP001597199"/>
    </source>
</evidence>